<organism evidence="3 4">
    <name type="scientific">Nocardioides simplex</name>
    <name type="common">Arthrobacter simplex</name>
    <dbReference type="NCBI Taxonomy" id="2045"/>
    <lineage>
        <taxon>Bacteria</taxon>
        <taxon>Bacillati</taxon>
        <taxon>Actinomycetota</taxon>
        <taxon>Actinomycetes</taxon>
        <taxon>Propionibacteriales</taxon>
        <taxon>Nocardioidaceae</taxon>
        <taxon>Pimelobacter</taxon>
    </lineage>
</organism>
<dbReference type="EMBL" id="WBVM01000006">
    <property type="protein sequence ID" value="KAB2807268.1"/>
    <property type="molecule type" value="Genomic_DNA"/>
</dbReference>
<feature type="region of interest" description="Disordered" evidence="1">
    <location>
        <begin position="70"/>
        <end position="131"/>
    </location>
</feature>
<feature type="compositionally biased region" description="Basic and acidic residues" evidence="1">
    <location>
        <begin position="92"/>
        <end position="106"/>
    </location>
</feature>
<evidence type="ECO:0000256" key="1">
    <source>
        <dbReference type="SAM" id="MobiDB-lite"/>
    </source>
</evidence>
<proteinExistence type="predicted"/>
<feature type="region of interest" description="Disordered" evidence="1">
    <location>
        <begin position="1"/>
        <end position="24"/>
    </location>
</feature>
<evidence type="ECO:0000313" key="3">
    <source>
        <dbReference type="EMBL" id="KAB2807268.1"/>
    </source>
</evidence>
<evidence type="ECO:0000313" key="4">
    <source>
        <dbReference type="Proteomes" id="UP000449906"/>
    </source>
</evidence>
<dbReference type="Gene3D" id="1.10.530.10">
    <property type="match status" value="1"/>
</dbReference>
<keyword evidence="2" id="KW-1133">Transmembrane helix</keyword>
<keyword evidence="2" id="KW-0472">Membrane</keyword>
<dbReference type="SUPFAM" id="SSF53955">
    <property type="entry name" value="Lysozyme-like"/>
    <property type="match status" value="1"/>
</dbReference>
<feature type="compositionally biased region" description="Low complexity" evidence="1">
    <location>
        <begin position="70"/>
        <end position="91"/>
    </location>
</feature>
<comment type="caution">
    <text evidence="3">The sequence shown here is derived from an EMBL/GenBank/DDBJ whole genome shotgun (WGS) entry which is preliminary data.</text>
</comment>
<dbReference type="AlphaFoldDB" id="A0A7J5DR87"/>
<gene>
    <name evidence="3" type="ORF">F9L07_26760</name>
</gene>
<accession>A0A7J5DR87</accession>
<keyword evidence="2" id="KW-0812">Transmembrane</keyword>
<dbReference type="InterPro" id="IPR023346">
    <property type="entry name" value="Lysozyme-like_dom_sf"/>
</dbReference>
<protein>
    <submittedName>
        <fullName evidence="3">Lytic transglycosylase domain-containing protein</fullName>
    </submittedName>
</protein>
<feature type="compositionally biased region" description="Basic residues" evidence="1">
    <location>
        <begin position="7"/>
        <end position="24"/>
    </location>
</feature>
<reference evidence="3 4" key="1">
    <citation type="submission" date="2019-09" db="EMBL/GenBank/DDBJ databases">
        <title>Pimelobacter sp. isolated from Paulinella.</title>
        <authorList>
            <person name="Jeong S.E."/>
        </authorList>
    </citation>
    <scope>NUCLEOTIDE SEQUENCE [LARGE SCALE GENOMIC DNA]</scope>
    <source>
        <strain evidence="3 4">Pch-N</strain>
    </source>
</reference>
<dbReference type="Proteomes" id="UP000449906">
    <property type="component" value="Unassembled WGS sequence"/>
</dbReference>
<evidence type="ECO:0000256" key="2">
    <source>
        <dbReference type="SAM" id="Phobius"/>
    </source>
</evidence>
<feature type="transmembrane region" description="Helical" evidence="2">
    <location>
        <begin position="31"/>
        <end position="52"/>
    </location>
</feature>
<sequence length="230" mass="23871">MSNHAKPAPKHRGAPKHAHLARAPRKAARNAVVFSSVAVAVTGVSIAAGLAGQQVAPPAAASADLDALAGSGSGSGTADSSASATASAPAAPRREAVLSRSDRRPESVPAKALDLSEARTAAMTDERKLSDSDPRDIARALLGEFGFSSDQFGCLDSLWTRESNWRVNADNPTSSAYGIPQALPGSKMSSEGSDWATNPATQIRWGLGYIKNRYGSPCSAWGHSESVGWY</sequence>
<name>A0A7J5DR87_NOCSI</name>